<evidence type="ECO:0000313" key="5">
    <source>
        <dbReference type="EMBL" id="SHH55461.1"/>
    </source>
</evidence>
<dbReference type="GO" id="GO:0003700">
    <property type="term" value="F:DNA-binding transcription factor activity"/>
    <property type="evidence" value="ECO:0007669"/>
    <property type="project" value="TreeGrafter"/>
</dbReference>
<protein>
    <recommendedName>
        <fullName evidence="4">HTH cro/C1-type domain-containing protein</fullName>
    </recommendedName>
</protein>
<evidence type="ECO:0000256" key="3">
    <source>
        <dbReference type="ARBA" id="ARBA00023163"/>
    </source>
</evidence>
<dbReference type="InterPro" id="IPR018653">
    <property type="entry name" value="ScfR_C"/>
</dbReference>
<sequence length="432" mass="47685">MAQDGMVGSRIRERRVAAGQRQAQLAKAVGISASYLNLIEHNKRRIGGKLLLDIATELGVDYAQLNEGAEANLVASLRYAAAEYPDVAAEMDRIEEFAGRFPGWARLIAEGQEAVQRLQRTAETLSDRMSHDPYLAASMHEVLSMVTAIHSTATILHEDQDIAPDWRRRFVRNINEDSQRLSDSAQALVRFLDGGADAADQSGSPQHEVDQFLQHHNYHFPQLESLEQTPDTLVAAAPELKSASARAQTRGLLRQYERDAQALDLNVLQDALGQEGLDPATIANRLNVPIGLVLRRLAVLPEDQQPKPLGFVVCDAAGTLLFRREVKGFVAPKFSAACAKWPVFEALTRPAQPIRRTIEVPGRDQEQFDCFAVSEAISTPSFDQPTLYHSYMLVVPRDARVTSPLLVGASCRVCPRQKCEGRHTPSVLIEGI</sequence>
<dbReference type="GO" id="GO:0003677">
    <property type="term" value="F:DNA binding"/>
    <property type="evidence" value="ECO:0007669"/>
    <property type="project" value="UniProtKB-KW"/>
</dbReference>
<dbReference type="CDD" id="cd00093">
    <property type="entry name" value="HTH_XRE"/>
    <property type="match status" value="1"/>
</dbReference>
<accession>A0A1M5TXS7</accession>
<dbReference type="SUPFAM" id="SSF47413">
    <property type="entry name" value="lambda repressor-like DNA-binding domains"/>
    <property type="match status" value="1"/>
</dbReference>
<dbReference type="Gene3D" id="1.10.260.40">
    <property type="entry name" value="lambda repressor-like DNA-binding domains"/>
    <property type="match status" value="1"/>
</dbReference>
<evidence type="ECO:0000259" key="4">
    <source>
        <dbReference type="PROSITE" id="PS50943"/>
    </source>
</evidence>
<keyword evidence="6" id="KW-1185">Reference proteome</keyword>
<dbReference type="Proteomes" id="UP000184211">
    <property type="component" value="Unassembled WGS sequence"/>
</dbReference>
<dbReference type="SMART" id="SM00530">
    <property type="entry name" value="HTH_XRE"/>
    <property type="match status" value="1"/>
</dbReference>
<keyword evidence="2" id="KW-0238">DNA-binding</keyword>
<dbReference type="AlphaFoldDB" id="A0A1M5TXS7"/>
<dbReference type="InterPro" id="IPR001387">
    <property type="entry name" value="Cro/C1-type_HTH"/>
</dbReference>
<dbReference type="RefSeq" id="WP_072793584.1">
    <property type="nucleotide sequence ID" value="NZ_FQWM01000006.1"/>
</dbReference>
<dbReference type="PANTHER" id="PTHR46797:SF23">
    <property type="entry name" value="HTH-TYPE TRANSCRIPTIONAL REGULATOR SUTR"/>
    <property type="match status" value="1"/>
</dbReference>
<organism evidence="5 6">
    <name type="scientific">Cognatishimia maritima</name>
    <dbReference type="NCBI Taxonomy" id="870908"/>
    <lineage>
        <taxon>Bacteria</taxon>
        <taxon>Pseudomonadati</taxon>
        <taxon>Pseudomonadota</taxon>
        <taxon>Alphaproteobacteria</taxon>
        <taxon>Rhodobacterales</taxon>
        <taxon>Paracoccaceae</taxon>
        <taxon>Cognatishimia</taxon>
    </lineage>
</organism>
<dbReference type="EMBL" id="FQWM01000006">
    <property type="protein sequence ID" value="SHH55461.1"/>
    <property type="molecule type" value="Genomic_DNA"/>
</dbReference>
<feature type="domain" description="HTH cro/C1-type" evidence="4">
    <location>
        <begin position="11"/>
        <end position="65"/>
    </location>
</feature>
<evidence type="ECO:0000256" key="2">
    <source>
        <dbReference type="ARBA" id="ARBA00023125"/>
    </source>
</evidence>
<dbReference type="OrthoDB" id="7790108at2"/>
<gene>
    <name evidence="5" type="ORF">SAMN04488044_2730</name>
</gene>
<dbReference type="Pfam" id="PF09856">
    <property type="entry name" value="ScfRs"/>
    <property type="match status" value="1"/>
</dbReference>
<dbReference type="Pfam" id="PF01381">
    <property type="entry name" value="HTH_3"/>
    <property type="match status" value="1"/>
</dbReference>
<dbReference type="STRING" id="870908.SAMN04488044_2730"/>
<evidence type="ECO:0000313" key="6">
    <source>
        <dbReference type="Proteomes" id="UP000184211"/>
    </source>
</evidence>
<name>A0A1M5TXS7_9RHOB</name>
<evidence type="ECO:0000256" key="1">
    <source>
        <dbReference type="ARBA" id="ARBA00023015"/>
    </source>
</evidence>
<dbReference type="InterPro" id="IPR050807">
    <property type="entry name" value="TransReg_Diox_bact_type"/>
</dbReference>
<dbReference type="PROSITE" id="PS50943">
    <property type="entry name" value="HTH_CROC1"/>
    <property type="match status" value="1"/>
</dbReference>
<proteinExistence type="predicted"/>
<keyword evidence="1" id="KW-0805">Transcription regulation</keyword>
<dbReference type="InterPro" id="IPR010982">
    <property type="entry name" value="Lambda_DNA-bd_dom_sf"/>
</dbReference>
<reference evidence="6" key="1">
    <citation type="submission" date="2016-11" db="EMBL/GenBank/DDBJ databases">
        <authorList>
            <person name="Varghese N."/>
            <person name="Submissions S."/>
        </authorList>
    </citation>
    <scope>NUCLEOTIDE SEQUENCE [LARGE SCALE GENOMIC DNA]</scope>
    <source>
        <strain evidence="6">DSM 28223</strain>
    </source>
</reference>
<dbReference type="GO" id="GO:0005829">
    <property type="term" value="C:cytosol"/>
    <property type="evidence" value="ECO:0007669"/>
    <property type="project" value="TreeGrafter"/>
</dbReference>
<dbReference type="PANTHER" id="PTHR46797">
    <property type="entry name" value="HTH-TYPE TRANSCRIPTIONAL REGULATOR"/>
    <property type="match status" value="1"/>
</dbReference>
<keyword evidence="3" id="KW-0804">Transcription</keyword>